<reference evidence="2" key="1">
    <citation type="submission" date="2018-05" db="EMBL/GenBank/DDBJ databases">
        <title>Genome Sequencing of selected type strains of the family Eggerthellaceae.</title>
        <authorList>
            <person name="Danylec N."/>
            <person name="Stoll D.A."/>
            <person name="Doetsch A."/>
            <person name="Huch M."/>
        </authorList>
    </citation>
    <scope>NUCLEOTIDE SEQUENCE [LARGE SCALE GENOMIC DNA]</scope>
    <source>
        <strain evidence="2">DSM 16106</strain>
    </source>
</reference>
<keyword evidence="2" id="KW-1185">Reference proteome</keyword>
<comment type="caution">
    <text evidence="1">The sequence shown here is derived from an EMBL/GenBank/DDBJ whole genome shotgun (WGS) entry which is preliminary data.</text>
</comment>
<dbReference type="Proteomes" id="UP000278632">
    <property type="component" value="Unassembled WGS sequence"/>
</dbReference>
<evidence type="ECO:0000313" key="2">
    <source>
        <dbReference type="Proteomes" id="UP000278632"/>
    </source>
</evidence>
<organism evidence="1 2">
    <name type="scientific">Paraeggerthella hongkongensis</name>
    <dbReference type="NCBI Taxonomy" id="230658"/>
    <lineage>
        <taxon>Bacteria</taxon>
        <taxon>Bacillati</taxon>
        <taxon>Actinomycetota</taxon>
        <taxon>Coriobacteriia</taxon>
        <taxon>Eggerthellales</taxon>
        <taxon>Eggerthellaceae</taxon>
        <taxon>Paraeggerthella</taxon>
    </lineage>
</organism>
<dbReference type="AlphaFoldDB" id="A0A3N0B7J6"/>
<accession>A0A3N0B7J6</accession>
<protein>
    <submittedName>
        <fullName evidence="1">Uncharacterized protein</fullName>
    </submittedName>
</protein>
<dbReference type="EMBL" id="QICD01000013">
    <property type="protein sequence ID" value="RNL43221.1"/>
    <property type="molecule type" value="Genomic_DNA"/>
</dbReference>
<proteinExistence type="predicted"/>
<sequence>MLMSKWAWNRRICPRQFKAFFSRFTLPKETALFSNQLQTRRVSCSSANYGEASATKLFIFIA</sequence>
<name>A0A3N0B7J6_9ACTN</name>
<gene>
    <name evidence="1" type="ORF">DMP08_07560</name>
</gene>
<evidence type="ECO:0000313" key="1">
    <source>
        <dbReference type="EMBL" id="RNL43221.1"/>
    </source>
</evidence>